<dbReference type="GO" id="GO:0005737">
    <property type="term" value="C:cytoplasm"/>
    <property type="evidence" value="ECO:0007669"/>
    <property type="project" value="UniProtKB-SubCell"/>
</dbReference>
<sequence>MGYNIRLPQFEGPFDLLLFFIERDELDIYDIPISQVTNDFLDYMRQAERMDIDLASEFVLVASTLCRIKAKMLIPRKPVDEEGNEIDPREELVHRLLEYKRYKSVLEELRSLETERGLRSYRGNITDELAELATRALVDVELESVTLFKLLRAYERMLGRLEEASQRPVVHEIAQFTHTIEEQQERIMALVTAADYGQARPSFQDIFGVCTTRLHAIITFLGLLELLNAHQVRLLPGSGINDFTLELGSGEEE</sequence>
<evidence type="ECO:0000313" key="3">
    <source>
        <dbReference type="EMBL" id="THH37664.1"/>
    </source>
</evidence>
<comment type="caution">
    <text evidence="3">The sequence shown here is derived from an EMBL/GenBank/DDBJ whole genome shotgun (WGS) entry which is preliminary data.</text>
</comment>
<dbReference type="InterPro" id="IPR003768">
    <property type="entry name" value="ScpA"/>
</dbReference>
<dbReference type="Gene3D" id="6.10.250.2410">
    <property type="match status" value="1"/>
</dbReference>
<dbReference type="GO" id="GO:0051301">
    <property type="term" value="P:cell division"/>
    <property type="evidence" value="ECO:0007669"/>
    <property type="project" value="UniProtKB-KW"/>
</dbReference>
<evidence type="ECO:0000256" key="2">
    <source>
        <dbReference type="HAMAP-Rule" id="MF_01805"/>
    </source>
</evidence>
<dbReference type="AlphaFoldDB" id="A0A4S4NDT5"/>
<dbReference type="OrthoDB" id="9811016at2"/>
<protein>
    <recommendedName>
        <fullName evidence="1 2">Segregation and condensation protein A</fullName>
    </recommendedName>
</protein>
<keyword evidence="2" id="KW-0132">Cell division</keyword>
<dbReference type="PANTHER" id="PTHR33969:SF2">
    <property type="entry name" value="SEGREGATION AND CONDENSATION PROTEIN A"/>
    <property type="match status" value="1"/>
</dbReference>
<dbReference type="GO" id="GO:0007059">
    <property type="term" value="P:chromosome segregation"/>
    <property type="evidence" value="ECO:0007669"/>
    <property type="project" value="UniProtKB-UniRule"/>
</dbReference>
<dbReference type="GO" id="GO:0006260">
    <property type="term" value="P:DNA replication"/>
    <property type="evidence" value="ECO:0007669"/>
    <property type="project" value="UniProtKB-UniRule"/>
</dbReference>
<keyword evidence="2" id="KW-0963">Cytoplasm</keyword>
<comment type="function">
    <text evidence="2">Participates in chromosomal partition during cell division. May act via the formation of a condensin-like complex containing Smc and ScpB that pull DNA away from mid-cell into both cell halves.</text>
</comment>
<comment type="subunit">
    <text evidence="2">Component of a cohesin-like complex composed of ScpA, ScpB and the Smc homodimer, in which ScpA and ScpB bind to the head domain of Smc. The presence of the three proteins is required for the association of the complex with DNA.</text>
</comment>
<proteinExistence type="inferred from homology"/>
<keyword evidence="2" id="KW-0131">Cell cycle</keyword>
<organism evidence="3 4">
    <name type="scientific">Neolewinella litorea</name>
    <dbReference type="NCBI Taxonomy" id="2562452"/>
    <lineage>
        <taxon>Bacteria</taxon>
        <taxon>Pseudomonadati</taxon>
        <taxon>Bacteroidota</taxon>
        <taxon>Saprospiria</taxon>
        <taxon>Saprospirales</taxon>
        <taxon>Lewinellaceae</taxon>
        <taxon>Neolewinella</taxon>
    </lineage>
</organism>
<dbReference type="HAMAP" id="MF_01805">
    <property type="entry name" value="ScpA"/>
    <property type="match status" value="1"/>
</dbReference>
<accession>A0A4S4NDT5</accession>
<dbReference type="PANTHER" id="PTHR33969">
    <property type="entry name" value="SEGREGATION AND CONDENSATION PROTEIN A"/>
    <property type="match status" value="1"/>
</dbReference>
<gene>
    <name evidence="2" type="primary">scpA</name>
    <name evidence="3" type="ORF">E4021_13295</name>
</gene>
<comment type="similarity">
    <text evidence="2">Belongs to the ScpA family.</text>
</comment>
<keyword evidence="2" id="KW-0159">Chromosome partition</keyword>
<dbReference type="Pfam" id="PF02616">
    <property type="entry name" value="SMC_ScpA"/>
    <property type="match status" value="1"/>
</dbReference>
<name>A0A4S4NDT5_9BACT</name>
<reference evidence="3 4" key="1">
    <citation type="submission" date="2019-04" db="EMBL/GenBank/DDBJ databases">
        <title>Lewinella litorea sp. nov., isolated from a marine sand.</title>
        <authorList>
            <person name="Yoon J.-H."/>
        </authorList>
    </citation>
    <scope>NUCLEOTIDE SEQUENCE [LARGE SCALE GENOMIC DNA]</scope>
    <source>
        <strain evidence="3 4">HSMS-39</strain>
    </source>
</reference>
<comment type="subcellular location">
    <subcellularLocation>
        <location evidence="2">Cytoplasm</location>
    </subcellularLocation>
    <text evidence="2">Associated with two foci at the outer edges of the nucleoid region in young cells, and at four foci within both cell halves in older cells.</text>
</comment>
<evidence type="ECO:0000313" key="4">
    <source>
        <dbReference type="Proteomes" id="UP000308528"/>
    </source>
</evidence>
<dbReference type="Proteomes" id="UP000308528">
    <property type="component" value="Unassembled WGS sequence"/>
</dbReference>
<evidence type="ECO:0000256" key="1">
    <source>
        <dbReference type="ARBA" id="ARBA00044777"/>
    </source>
</evidence>
<keyword evidence="4" id="KW-1185">Reference proteome</keyword>
<dbReference type="RefSeq" id="WP_136459857.1">
    <property type="nucleotide sequence ID" value="NZ_SRSF01000006.1"/>
</dbReference>
<dbReference type="EMBL" id="SRSF01000006">
    <property type="protein sequence ID" value="THH37664.1"/>
    <property type="molecule type" value="Genomic_DNA"/>
</dbReference>